<accession>A0A0F7EJY4</accession>
<name>A0A0F7EJY4_BRELA</name>
<keyword evidence="1" id="KW-0614">Plasmid</keyword>
<dbReference type="AlphaFoldDB" id="A0A0F7EJY4"/>
<proteinExistence type="predicted"/>
<reference evidence="1" key="1">
    <citation type="submission" date="2015-03" db="EMBL/GenBank/DDBJ databases">
        <title>MIGS Cultured Bacterial/Archaeal sample from Brevibacillus laterosporus.</title>
        <authorList>
            <person name="Zeng D."/>
            <person name="Zhu L."/>
            <person name="Dong G."/>
            <person name="Ye W."/>
            <person name="Ren D."/>
            <person name="Wu L."/>
            <person name="Xu J."/>
            <person name="Li G."/>
            <person name="Guo L."/>
        </authorList>
    </citation>
    <scope>NUCLEOTIDE SEQUENCE</scope>
    <source>
        <strain evidence="1">B9</strain>
        <plasmid evidence="1">unnamed2</plasmid>
    </source>
</reference>
<evidence type="ECO:0000313" key="1">
    <source>
        <dbReference type="EMBL" id="AKF96349.1"/>
    </source>
</evidence>
<gene>
    <name evidence="1" type="ORF">EX87_22795</name>
</gene>
<dbReference type="EMBL" id="CP011076">
    <property type="protein sequence ID" value="AKF96349.1"/>
    <property type="molecule type" value="Genomic_DNA"/>
</dbReference>
<organism evidence="1">
    <name type="scientific">Brevibacillus laterosporus</name>
    <name type="common">Bacillus laterosporus</name>
    <dbReference type="NCBI Taxonomy" id="1465"/>
    <lineage>
        <taxon>Bacteria</taxon>
        <taxon>Bacillati</taxon>
        <taxon>Bacillota</taxon>
        <taxon>Bacilli</taxon>
        <taxon>Bacillales</taxon>
        <taxon>Paenibacillaceae</taxon>
        <taxon>Brevibacillus</taxon>
    </lineage>
</organism>
<geneLocation type="plasmid" evidence="1">
    <name>unnamed2</name>
</geneLocation>
<sequence length="73" mass="8183">MTKIVKSFADVKDFEQKEPTEKHTSLIKNTTSDLSILEKTSLATVTSKALKFKNTVDNKIPLPTYGRGSHVFK</sequence>
<protein>
    <submittedName>
        <fullName evidence="1">Uncharacterized protein</fullName>
    </submittedName>
</protein>